<dbReference type="Gene3D" id="3.40.50.1820">
    <property type="entry name" value="alpha/beta hydrolase"/>
    <property type="match status" value="1"/>
</dbReference>
<feature type="signal peptide" evidence="1">
    <location>
        <begin position="1"/>
        <end position="27"/>
    </location>
</feature>
<sequence>MGAIALAVAALTGAVSLSGCGSSDAVAATAPVEIKPTTVVLVHGAWADGSSWSKVIPILQQRGLKVVAVQLARKSLADDAATVSRAIAAQSGQVVLVGHSYGGAVITESGNDAKVAALVYVSAFAPGDGQSINDITKPFPAGAWQKGLVVDSAGYLTLDAPTFAASFAPDVAEGDRNVLTSVQGPIFNHVLDDKVTAAAWKTKPSWWVYGDADIIIPGAFQQAEAAQIKAHVSAISGASHVALISHPAEVASSIMGAVSSVGGL</sequence>
<feature type="domain" description="AB hydrolase-1" evidence="2">
    <location>
        <begin position="39"/>
        <end position="251"/>
    </location>
</feature>
<evidence type="ECO:0000259" key="2">
    <source>
        <dbReference type="Pfam" id="PF12697"/>
    </source>
</evidence>
<accession>A0ABX6MIT0</accession>
<dbReference type="Proteomes" id="UP000503117">
    <property type="component" value="Chromosome"/>
</dbReference>
<dbReference type="PANTHER" id="PTHR37017:SF11">
    <property type="entry name" value="ESTERASE_LIPASE_THIOESTERASE DOMAIN-CONTAINING PROTEIN"/>
    <property type="match status" value="1"/>
</dbReference>
<protein>
    <submittedName>
        <fullName evidence="3">Alpha/beta hydrolase</fullName>
    </submittedName>
</protein>
<proteinExistence type="predicted"/>
<dbReference type="SUPFAM" id="SSF53474">
    <property type="entry name" value="alpha/beta-Hydrolases"/>
    <property type="match status" value="1"/>
</dbReference>
<dbReference type="InterPro" id="IPR029058">
    <property type="entry name" value="AB_hydrolase_fold"/>
</dbReference>
<evidence type="ECO:0000256" key="1">
    <source>
        <dbReference type="SAM" id="SignalP"/>
    </source>
</evidence>
<dbReference type="EMBL" id="CP051684">
    <property type="protein sequence ID" value="QJD94096.1"/>
    <property type="molecule type" value="Genomic_DNA"/>
</dbReference>
<keyword evidence="4" id="KW-1185">Reference proteome</keyword>
<dbReference type="GO" id="GO:0016787">
    <property type="term" value="F:hydrolase activity"/>
    <property type="evidence" value="ECO:0007669"/>
    <property type="project" value="UniProtKB-KW"/>
</dbReference>
<evidence type="ECO:0000313" key="4">
    <source>
        <dbReference type="Proteomes" id="UP000503117"/>
    </source>
</evidence>
<organism evidence="3 4">
    <name type="scientific">Duganella dendranthematis</name>
    <dbReference type="NCBI Taxonomy" id="2728021"/>
    <lineage>
        <taxon>Bacteria</taxon>
        <taxon>Pseudomonadati</taxon>
        <taxon>Pseudomonadota</taxon>
        <taxon>Betaproteobacteria</taxon>
        <taxon>Burkholderiales</taxon>
        <taxon>Oxalobacteraceae</taxon>
        <taxon>Telluria group</taxon>
        <taxon>Duganella</taxon>
    </lineage>
</organism>
<dbReference type="InterPro" id="IPR000073">
    <property type="entry name" value="AB_hydrolase_1"/>
</dbReference>
<gene>
    <name evidence="3" type="ORF">HH213_11130</name>
</gene>
<reference evidence="3 4" key="1">
    <citation type="submission" date="2020-04" db="EMBL/GenBank/DDBJ databases">
        <title>Genome sequencing of novel species.</title>
        <authorList>
            <person name="Heo J."/>
            <person name="Kim S.-J."/>
            <person name="Kim J.-S."/>
            <person name="Hong S.-B."/>
            <person name="Kwon S.-W."/>
        </authorList>
    </citation>
    <scope>NUCLEOTIDE SEQUENCE [LARGE SCALE GENOMIC DNA]</scope>
    <source>
        <strain evidence="3 4">AF9R3</strain>
    </source>
</reference>
<name>A0ABX6MIT0_9BURK</name>
<dbReference type="PANTHER" id="PTHR37017">
    <property type="entry name" value="AB HYDROLASE-1 DOMAIN-CONTAINING PROTEIN-RELATED"/>
    <property type="match status" value="1"/>
</dbReference>
<evidence type="ECO:0000313" key="3">
    <source>
        <dbReference type="EMBL" id="QJD94096.1"/>
    </source>
</evidence>
<keyword evidence="1" id="KW-0732">Signal</keyword>
<keyword evidence="3" id="KW-0378">Hydrolase</keyword>
<feature type="chain" id="PRO_5045501637" evidence="1">
    <location>
        <begin position="28"/>
        <end position="264"/>
    </location>
</feature>
<dbReference type="Pfam" id="PF12697">
    <property type="entry name" value="Abhydrolase_6"/>
    <property type="match status" value="1"/>
</dbReference>
<dbReference type="InterPro" id="IPR052897">
    <property type="entry name" value="Sec-Metab_Biosynth_Hydrolase"/>
</dbReference>